<dbReference type="SUPFAM" id="SSF54928">
    <property type="entry name" value="RNA-binding domain, RBD"/>
    <property type="match status" value="1"/>
</dbReference>
<dbReference type="InterPro" id="IPR052768">
    <property type="entry name" value="RBM25"/>
</dbReference>
<name>A0A2X0MHF1_9BASI</name>
<feature type="region of interest" description="Disordered" evidence="2">
    <location>
        <begin position="1"/>
        <end position="115"/>
    </location>
</feature>
<sequence length="677" mass="74735">MYGGGFGAPPSAAAAAAGASPRAGGSYGPPGGNPNPNYAPSPPPVGGPMNRYPPRHAGIGSGPPGFHHHQPQCSPNSFHGGQQQQQQQQYPPPPGFPHDPGMMGGGGPPPGFVPQLSRERFKLFVGKIAEMSDGWLNKLLEIAGPVLSVTRPARPMAFVEYGDPEVVLRALEVLNGAAISYPSGKSDALLIKTDDKVRARLDEYEKTRVNDDSQADLLEQAKNDLRVIADRIKKGESPSAARAPMGDSTDPDDDGIPAHLRDLAPEDLPEHHREAITSEIAMFREIAFKKAAEKKAAQLKREQEAVTNRILAERRSVPTGPARSNSHPSLAGAPSSASPSANSKSGPGPTGAPSDDPQSYNKPVSFVSEGTGLDDAQKERERAERAYRDAEALFHERERRFEQRERQRINNYDRERARERAEEEREARERDAMLDRLARWDDEAEVERGRESFYIDRSRWRTQRRAQRLREQEADDLDRQREKEEYEAAAKQGDAFLDQLGLLAPPSGLDVKLKLEPTVIKAAIKPAKPATSLLGLADDDEEGKTKRALIPLVYDDDEGGEAEDGKSSKERKEDLEARISRSKDEVFAWPIYWSGLSEALITKELVPFTTSMIVESLGFEEEELLSAVMTHIRRHAAPQALIEELEPVLDEETSEFVVKFWRELILRTELSKKGGSK</sequence>
<dbReference type="PROSITE" id="PS51025">
    <property type="entry name" value="PWI"/>
    <property type="match status" value="1"/>
</dbReference>
<feature type="compositionally biased region" description="Basic and acidic residues" evidence="2">
    <location>
        <begin position="563"/>
        <end position="573"/>
    </location>
</feature>
<dbReference type="InterPro" id="IPR000504">
    <property type="entry name" value="RRM_dom"/>
</dbReference>
<feature type="region of interest" description="Disordered" evidence="2">
    <location>
        <begin position="554"/>
        <end position="573"/>
    </location>
</feature>
<dbReference type="GO" id="GO:0003729">
    <property type="term" value="F:mRNA binding"/>
    <property type="evidence" value="ECO:0007669"/>
    <property type="project" value="TreeGrafter"/>
</dbReference>
<feature type="domain" description="RRM" evidence="3">
    <location>
        <begin position="121"/>
        <end position="196"/>
    </location>
</feature>
<feature type="compositionally biased region" description="Low complexity" evidence="2">
    <location>
        <begin position="326"/>
        <end position="347"/>
    </location>
</feature>
<protein>
    <submittedName>
        <fullName evidence="5">BZ3500_MvSof-1268-A1-R1_Chr6-3g08836 protein</fullName>
    </submittedName>
</protein>
<feature type="compositionally biased region" description="Basic and acidic residues" evidence="2">
    <location>
        <begin position="259"/>
        <end position="269"/>
    </location>
</feature>
<reference evidence="6" key="1">
    <citation type="submission" date="2016-10" db="EMBL/GenBank/DDBJ databases">
        <authorList>
            <person name="Jeantristanb JTB J.-T."/>
            <person name="Ricardo R."/>
        </authorList>
    </citation>
    <scope>NUCLEOTIDE SEQUENCE [LARGE SCALE GENOMIC DNA]</scope>
</reference>
<feature type="compositionally biased region" description="Basic and acidic residues" evidence="2">
    <location>
        <begin position="468"/>
        <end position="486"/>
    </location>
</feature>
<feature type="compositionally biased region" description="Low complexity" evidence="2">
    <location>
        <begin position="80"/>
        <end position="89"/>
    </location>
</feature>
<dbReference type="PANTHER" id="PTHR18806:SF4">
    <property type="entry name" value="RNA-BINDING PROTEIN 25"/>
    <property type="match status" value="1"/>
</dbReference>
<dbReference type="EMBL" id="FMWP01000048">
    <property type="protein sequence ID" value="SCZ93710.1"/>
    <property type="molecule type" value="Genomic_DNA"/>
</dbReference>
<feature type="region of interest" description="Disordered" evidence="2">
    <location>
        <begin position="231"/>
        <end position="269"/>
    </location>
</feature>
<dbReference type="SUPFAM" id="SSF81995">
    <property type="entry name" value="beta-sandwich domain of Sec23/24"/>
    <property type="match status" value="1"/>
</dbReference>
<dbReference type="InterPro" id="IPR012677">
    <property type="entry name" value="Nucleotide-bd_a/b_plait_sf"/>
</dbReference>
<gene>
    <name evidence="5" type="ORF">BZ3500_MVSOF-1268-A1-R1_CHR6-3G08836</name>
</gene>
<dbReference type="GO" id="GO:0005681">
    <property type="term" value="C:spliceosomal complex"/>
    <property type="evidence" value="ECO:0007669"/>
    <property type="project" value="TreeGrafter"/>
</dbReference>
<dbReference type="SMART" id="SM00311">
    <property type="entry name" value="PWI"/>
    <property type="match status" value="1"/>
</dbReference>
<evidence type="ECO:0000313" key="6">
    <source>
        <dbReference type="Proteomes" id="UP000249723"/>
    </source>
</evidence>
<evidence type="ECO:0000313" key="5">
    <source>
        <dbReference type="EMBL" id="SCZ93710.1"/>
    </source>
</evidence>
<keyword evidence="1" id="KW-0694">RNA-binding</keyword>
<evidence type="ECO:0000256" key="2">
    <source>
        <dbReference type="SAM" id="MobiDB-lite"/>
    </source>
</evidence>
<dbReference type="InterPro" id="IPR002483">
    <property type="entry name" value="PWI_dom"/>
</dbReference>
<feature type="compositionally biased region" description="Basic and acidic residues" evidence="2">
    <location>
        <begin position="375"/>
        <end position="432"/>
    </location>
</feature>
<dbReference type="AlphaFoldDB" id="A0A2X0MHF1"/>
<evidence type="ECO:0000256" key="1">
    <source>
        <dbReference type="PROSITE-ProRule" id="PRU00176"/>
    </source>
</evidence>
<evidence type="ECO:0000259" key="3">
    <source>
        <dbReference type="PROSITE" id="PS50102"/>
    </source>
</evidence>
<dbReference type="Pfam" id="PF01480">
    <property type="entry name" value="PWI"/>
    <property type="match status" value="1"/>
</dbReference>
<accession>A0A2X0MHF1</accession>
<dbReference type="Proteomes" id="UP000249723">
    <property type="component" value="Unassembled WGS sequence"/>
</dbReference>
<dbReference type="STRING" id="289078.A0A2X0MHF1"/>
<dbReference type="Gene3D" id="3.30.70.330">
    <property type="match status" value="1"/>
</dbReference>
<keyword evidence="6" id="KW-1185">Reference proteome</keyword>
<dbReference type="PROSITE" id="PS50102">
    <property type="entry name" value="RRM"/>
    <property type="match status" value="1"/>
</dbReference>
<dbReference type="Gene3D" id="1.20.1390.10">
    <property type="entry name" value="PWI domain"/>
    <property type="match status" value="1"/>
</dbReference>
<dbReference type="InterPro" id="IPR035979">
    <property type="entry name" value="RBD_domain_sf"/>
</dbReference>
<proteinExistence type="predicted"/>
<dbReference type="PANTHER" id="PTHR18806">
    <property type="entry name" value="RBM25 PROTEIN"/>
    <property type="match status" value="1"/>
</dbReference>
<feature type="compositionally biased region" description="Low complexity" evidence="2">
    <location>
        <begin position="8"/>
        <end position="24"/>
    </location>
</feature>
<feature type="domain" description="PWI" evidence="4">
    <location>
        <begin position="584"/>
        <end position="677"/>
    </location>
</feature>
<feature type="region of interest" description="Disordered" evidence="2">
    <location>
        <begin position="310"/>
        <end position="432"/>
    </location>
</feature>
<feature type="region of interest" description="Disordered" evidence="2">
    <location>
        <begin position="462"/>
        <end position="486"/>
    </location>
</feature>
<dbReference type="OrthoDB" id="6275295at2759"/>
<evidence type="ECO:0000259" key="4">
    <source>
        <dbReference type="PROSITE" id="PS51025"/>
    </source>
</evidence>
<feature type="compositionally biased region" description="Pro residues" evidence="2">
    <location>
        <begin position="31"/>
        <end position="46"/>
    </location>
</feature>
<organism evidence="5 6">
    <name type="scientific">Microbotryum saponariae</name>
    <dbReference type="NCBI Taxonomy" id="289078"/>
    <lineage>
        <taxon>Eukaryota</taxon>
        <taxon>Fungi</taxon>
        <taxon>Dikarya</taxon>
        <taxon>Basidiomycota</taxon>
        <taxon>Pucciniomycotina</taxon>
        <taxon>Microbotryomycetes</taxon>
        <taxon>Microbotryales</taxon>
        <taxon>Microbotryaceae</taxon>
        <taxon>Microbotryum</taxon>
    </lineage>
</organism>